<evidence type="ECO:0000256" key="2">
    <source>
        <dbReference type="SAM" id="MobiDB-lite"/>
    </source>
</evidence>
<feature type="compositionally biased region" description="Basic and acidic residues" evidence="2">
    <location>
        <begin position="324"/>
        <end position="333"/>
    </location>
</feature>
<reference evidence="3" key="1">
    <citation type="submission" date="2021-12" db="EMBL/GenBank/DDBJ databases">
        <authorList>
            <person name="King R."/>
        </authorList>
    </citation>
    <scope>NUCLEOTIDE SEQUENCE</scope>
</reference>
<feature type="region of interest" description="Disordered" evidence="2">
    <location>
        <begin position="282"/>
        <end position="333"/>
    </location>
</feature>
<organism evidence="3 4">
    <name type="scientific">Bemisia tabaci</name>
    <name type="common">Sweetpotato whitefly</name>
    <name type="synonym">Aleurodes tabaci</name>
    <dbReference type="NCBI Taxonomy" id="7038"/>
    <lineage>
        <taxon>Eukaryota</taxon>
        <taxon>Metazoa</taxon>
        <taxon>Ecdysozoa</taxon>
        <taxon>Arthropoda</taxon>
        <taxon>Hexapoda</taxon>
        <taxon>Insecta</taxon>
        <taxon>Pterygota</taxon>
        <taxon>Neoptera</taxon>
        <taxon>Paraneoptera</taxon>
        <taxon>Hemiptera</taxon>
        <taxon>Sternorrhyncha</taxon>
        <taxon>Aleyrodoidea</taxon>
        <taxon>Aleyrodidae</taxon>
        <taxon>Aleyrodinae</taxon>
        <taxon>Bemisia</taxon>
    </lineage>
</organism>
<evidence type="ECO:0000256" key="1">
    <source>
        <dbReference type="SAM" id="Coils"/>
    </source>
</evidence>
<feature type="compositionally biased region" description="Polar residues" evidence="2">
    <location>
        <begin position="295"/>
        <end position="307"/>
    </location>
</feature>
<dbReference type="Proteomes" id="UP001152759">
    <property type="component" value="Chromosome 9"/>
</dbReference>
<feature type="coiled-coil region" evidence="1">
    <location>
        <begin position="244"/>
        <end position="281"/>
    </location>
</feature>
<feature type="coiled-coil region" evidence="1">
    <location>
        <begin position="170"/>
        <end position="204"/>
    </location>
</feature>
<keyword evidence="1" id="KW-0175">Coiled coil</keyword>
<name>A0A9P0FA72_BEMTA</name>
<accession>A0A9P0FA72</accession>
<protein>
    <submittedName>
        <fullName evidence="3">Uncharacterized protein</fullName>
    </submittedName>
</protein>
<sequence length="412" mass="47491">MAEAARDLIRDKISSVHDTWQQVEDIVGSLGEEQKIAFLNFKQTLGELEAEQQRSEEEIVKHEISGYSSKYQSTFDQNDSLCGQNVDDVEERTEKPLEQLVEDKVPIEKHSDMLKVALNDSNMSKEDCHNILVEIQRNEEEHELRTAQITDLKQRVAESNQDIKIKAKFNSNLRDPIVEYQNKIETLEKELAEADTNTEAQKTALEKEYAEKILLLLYQLSDKDISINTAAENTGLDVQLTHRLQIQIEQLRKLKTLRQDLEKQIDKNSKLRLRLTELDQAQTSKDKSLNKRRSWSTSALNESTEIQPTRFVELSSSEDEDMDDAKNDPDWRKTPLYERLQQLKVKYQGRENRNLKRKSDDTLCTCKSSCKKRCSCVRNSNSCSNACKCSGVGLLKTELWRYPLPAGTFRAS</sequence>
<keyword evidence="4" id="KW-1185">Reference proteome</keyword>
<gene>
    <name evidence="3" type="ORF">BEMITA_LOCUS14189</name>
</gene>
<proteinExistence type="predicted"/>
<dbReference type="AlphaFoldDB" id="A0A9P0FA72"/>
<feature type="coiled-coil region" evidence="1">
    <location>
        <begin position="38"/>
        <end position="65"/>
    </location>
</feature>
<evidence type="ECO:0000313" key="4">
    <source>
        <dbReference type="Proteomes" id="UP001152759"/>
    </source>
</evidence>
<evidence type="ECO:0000313" key="3">
    <source>
        <dbReference type="EMBL" id="CAH0396082.1"/>
    </source>
</evidence>
<dbReference type="EMBL" id="OU963870">
    <property type="protein sequence ID" value="CAH0396082.1"/>
    <property type="molecule type" value="Genomic_DNA"/>
</dbReference>